<feature type="compositionally biased region" description="Gly residues" evidence="1">
    <location>
        <begin position="52"/>
        <end position="69"/>
    </location>
</feature>
<evidence type="ECO:0000313" key="2">
    <source>
        <dbReference type="EMBL" id="MCL6699166.1"/>
    </source>
</evidence>
<comment type="caution">
    <text evidence="2">The sequence shown here is derived from an EMBL/GenBank/DDBJ whole genome shotgun (WGS) entry which is preliminary data.</text>
</comment>
<evidence type="ECO:0000256" key="1">
    <source>
        <dbReference type="SAM" id="MobiDB-lite"/>
    </source>
</evidence>
<name>A0ABT0RWH6_9SPHN</name>
<feature type="compositionally biased region" description="Polar residues" evidence="1">
    <location>
        <begin position="117"/>
        <end position="135"/>
    </location>
</feature>
<dbReference type="EMBL" id="JAMGBA010000002">
    <property type="protein sequence ID" value="MCL6699166.1"/>
    <property type="molecule type" value="Genomic_DNA"/>
</dbReference>
<feature type="region of interest" description="Disordered" evidence="1">
    <location>
        <begin position="52"/>
        <end position="198"/>
    </location>
</feature>
<dbReference type="RefSeq" id="WP_249904569.1">
    <property type="nucleotide sequence ID" value="NZ_JAMGBA010000002.1"/>
</dbReference>
<accession>A0ABT0RWH6</accession>
<organism evidence="2 3">
    <name type="scientific">Sphingomonas caseinilyticus</name>
    <dbReference type="NCBI Taxonomy" id="2908205"/>
    <lineage>
        <taxon>Bacteria</taxon>
        <taxon>Pseudomonadati</taxon>
        <taxon>Pseudomonadota</taxon>
        <taxon>Alphaproteobacteria</taxon>
        <taxon>Sphingomonadales</taxon>
        <taxon>Sphingomonadaceae</taxon>
        <taxon>Sphingomonas</taxon>
    </lineage>
</organism>
<reference evidence="2 3" key="1">
    <citation type="submission" date="2022-05" db="EMBL/GenBank/DDBJ databases">
        <authorList>
            <person name="Jo J.-H."/>
            <person name="Im W.-T."/>
        </authorList>
    </citation>
    <scope>NUCLEOTIDE SEQUENCE [LARGE SCALE GENOMIC DNA]</scope>
    <source>
        <strain evidence="2 3">NSE70-1</strain>
    </source>
</reference>
<proteinExistence type="predicted"/>
<dbReference type="Proteomes" id="UP001203410">
    <property type="component" value="Unassembled WGS sequence"/>
</dbReference>
<keyword evidence="3" id="KW-1185">Reference proteome</keyword>
<gene>
    <name evidence="2" type="ORF">LZ496_10290</name>
</gene>
<feature type="compositionally biased region" description="Low complexity" evidence="1">
    <location>
        <begin position="70"/>
        <end position="89"/>
    </location>
</feature>
<protein>
    <submittedName>
        <fullName evidence="2">Uncharacterized protein</fullName>
    </submittedName>
</protein>
<sequence length="281" mass="28437">MDARAYHGRKQLKPAWRGIAWSGVLLATLAMLTPDVDARGFGGGGFRGGGGMRGGGSMSMGRGGGGSSFGRGSFDRGSGSYRSGGTFSRDGNYSKPSGLDNKPSNLDRPGGSGSGTDWGSMTRTPGSGGSASQLPANRPGSGGSASQLPANRPGSGGSGTQLPANRPGGGGSAGQLPVERPGQGGSGTQWRPDCPKCSDGGGGWIDHPIAAGIAIGAVATAVAIGSTYYYLPADCPPYYWNDLYYYSCGGNYYEPQYEGDTIVYVTVPDPSGGQQPAAKQE</sequence>
<evidence type="ECO:0000313" key="3">
    <source>
        <dbReference type="Proteomes" id="UP001203410"/>
    </source>
</evidence>